<dbReference type="SUPFAM" id="SSF55464">
    <property type="entry name" value="Origin of replication-binding domain, RBD-like"/>
    <property type="match status" value="1"/>
</dbReference>
<sequence length="957" mass="104263">MLTIRKLQAKPGDRRGAMAAAEYATTENGQPAKTVWLGDQAALDRLGLVRGTHVSAEDLAAALRGQHVVTGEQVRRPGTRRATDADGNPLVDENGERIKEPVVNSFDLTFSAPKSVSVAWALADPVLRADLEQAMVTAANAAVEHVTSTRRVVSNASTAEAFAAAAALHRFARTAKGEDVPAPQLHVHTELLGVMAAGESRLRTPAAAALFKDFAMREAGAVGRAVLAQELERLGFRIVVRTGKNGRYFEIEGIDLDLCELMSGRSRDVAAQVAAWEAREGGKLSGLQASRAAAATAADKEVLPEEEIWAAYRAMGEAFGVDHETIAGLRSDLLAEHDGDALRVQLRETLLARMWEIGPTASMGELRSIAFEHDAAGLSVAEVEGVLASMLAKGDLISLEGWRVTTRDIREKELFVRDVAVAAAQSGRPRLSEEAVAHGIAVAEASLKGHTLDDEQLAAVRKLTSGADWTILTGLAGTGKGPVLEAVAHAHMYEGWEVIACALDGATTQRLGHQIAASALTIEQLRYRVKKRRIALDQRTLILTDEASKNGLTDWGFVAGLVDDDDNDLRVLGVGDVGQIGAIELPGMLDVMIADERIPTAELTEVRRHRDPKDKSKTHPWLVKYQEALHAGFPQEAIGLLREHGAIELMDTREEAMVALVERWEQRRYDHGIEVQDAVLIVHGSNEDVDAVNELAQALRLRANEIGGDSVAAVDRGYRIHAGEVVMLREAAYEPPGETEDALGPERIENGTMGLVTRVDAASERVWVEFETPDGDSREEVVDLRELRRKHAKKKDGDRVAALRLAYAGHPFPMQGATFDYIGSLWGHWSQRNEETYSGDTRAKLYLDVWGDRESFGLEGDDDDRYERFAKRIEKRFHKLASITYEETGDIAVARSRAQRELAPLLAAVHAVGERARAVAAEERARAAAAERAAERERAAMARHLGAGRGDRRRRGT</sequence>
<proteinExistence type="predicted"/>
<protein>
    <submittedName>
        <fullName evidence="3">MobF family relaxase</fullName>
    </submittedName>
</protein>
<dbReference type="InterPro" id="IPR027417">
    <property type="entry name" value="P-loop_NTPase"/>
</dbReference>
<evidence type="ECO:0000259" key="2">
    <source>
        <dbReference type="Pfam" id="PF08751"/>
    </source>
</evidence>
<dbReference type="EMBL" id="JAWSTH010000087">
    <property type="protein sequence ID" value="MDW5597435.1"/>
    <property type="molecule type" value="Genomic_DNA"/>
</dbReference>
<dbReference type="NCBIfam" id="NF041492">
    <property type="entry name" value="MobF"/>
    <property type="match status" value="1"/>
</dbReference>
<dbReference type="SUPFAM" id="SSF52540">
    <property type="entry name" value="P-loop containing nucleoside triphosphate hydrolases"/>
    <property type="match status" value="1"/>
</dbReference>
<feature type="non-terminal residue" evidence="3">
    <location>
        <position position="957"/>
    </location>
</feature>
<evidence type="ECO:0000313" key="4">
    <source>
        <dbReference type="Proteomes" id="UP001284601"/>
    </source>
</evidence>
<accession>A0ABU4HW33</accession>
<dbReference type="InterPro" id="IPR014862">
    <property type="entry name" value="TrwC"/>
</dbReference>
<dbReference type="Proteomes" id="UP001284601">
    <property type="component" value="Unassembled WGS sequence"/>
</dbReference>
<comment type="caution">
    <text evidence="3">The sequence shown here is derived from an EMBL/GenBank/DDBJ whole genome shotgun (WGS) entry which is preliminary data.</text>
</comment>
<keyword evidence="4" id="KW-1185">Reference proteome</keyword>
<feature type="region of interest" description="Disordered" evidence="1">
    <location>
        <begin position="72"/>
        <end position="93"/>
    </location>
</feature>
<dbReference type="Pfam" id="PF13604">
    <property type="entry name" value="AAA_30"/>
    <property type="match status" value="1"/>
</dbReference>
<evidence type="ECO:0000313" key="3">
    <source>
        <dbReference type="EMBL" id="MDW5597435.1"/>
    </source>
</evidence>
<feature type="domain" description="TrwC relaxase" evidence="2">
    <location>
        <begin position="23"/>
        <end position="314"/>
    </location>
</feature>
<evidence type="ECO:0000256" key="1">
    <source>
        <dbReference type="SAM" id="MobiDB-lite"/>
    </source>
</evidence>
<organism evidence="3 4">
    <name type="scientific">Conexibacter stalactiti</name>
    <dbReference type="NCBI Taxonomy" id="1940611"/>
    <lineage>
        <taxon>Bacteria</taxon>
        <taxon>Bacillati</taxon>
        <taxon>Actinomycetota</taxon>
        <taxon>Thermoleophilia</taxon>
        <taxon>Solirubrobacterales</taxon>
        <taxon>Conexibacteraceae</taxon>
        <taxon>Conexibacter</taxon>
    </lineage>
</organism>
<reference evidence="4" key="1">
    <citation type="submission" date="2023-07" db="EMBL/GenBank/DDBJ databases">
        <title>Conexibacter stalactiti sp. nov., isolated from stalactites in a lava cave and emended description of the genus Conexibacter.</title>
        <authorList>
            <person name="Lee S.D."/>
        </authorList>
    </citation>
    <scope>NUCLEOTIDE SEQUENCE [LARGE SCALE GENOMIC DNA]</scope>
    <source>
        <strain evidence="4">KCTC 39840</strain>
    </source>
</reference>
<dbReference type="Gene3D" id="3.40.50.300">
    <property type="entry name" value="P-loop containing nucleotide triphosphate hydrolases"/>
    <property type="match status" value="2"/>
</dbReference>
<dbReference type="RefSeq" id="WP_318599899.1">
    <property type="nucleotide sequence ID" value="NZ_JAWSTH010000087.1"/>
</dbReference>
<feature type="region of interest" description="Disordered" evidence="1">
    <location>
        <begin position="935"/>
        <end position="957"/>
    </location>
</feature>
<gene>
    <name evidence="3" type="primary">mobF</name>
    <name evidence="3" type="ORF">R7226_24010</name>
</gene>
<dbReference type="Gene3D" id="2.30.30.940">
    <property type="match status" value="1"/>
</dbReference>
<dbReference type="Pfam" id="PF08751">
    <property type="entry name" value="TrwC"/>
    <property type="match status" value="1"/>
</dbReference>
<name>A0ABU4HW33_9ACTN</name>